<gene>
    <name evidence="1" type="ORF">RMCB_3819</name>
</gene>
<protein>
    <submittedName>
        <fullName evidence="1">Resolvase</fullName>
    </submittedName>
</protein>
<reference evidence="2" key="1">
    <citation type="journal article" date="2016" name="Genome Announc.">
        <title>Draft Genome Sequences of Five Rapidly Growing Mycobacterium Species, M. thermoresistibile, M. fortuitum subsp. acetamidolyticum, M. canariasense, M. brisbanense, and M. novocastrense.</title>
        <authorList>
            <person name="Katahira K."/>
            <person name="Ogura Y."/>
            <person name="Gotoh Y."/>
            <person name="Hayashi T."/>
        </authorList>
    </citation>
    <scope>NUCLEOTIDE SEQUENCE [LARGE SCALE GENOMIC DNA]</scope>
    <source>
        <strain evidence="2">JCM15654</strain>
    </source>
</reference>
<evidence type="ECO:0000313" key="1">
    <source>
        <dbReference type="EMBL" id="GAS89723.1"/>
    </source>
</evidence>
<dbReference type="EMBL" id="BCSX01000035">
    <property type="protein sequence ID" value="GAS89723.1"/>
    <property type="molecule type" value="Genomic_DNA"/>
</dbReference>
<dbReference type="Proteomes" id="UP000069620">
    <property type="component" value="Unassembled WGS sequence"/>
</dbReference>
<organism evidence="1 2">
    <name type="scientific">Mycolicibacterium brisbanense</name>
    <dbReference type="NCBI Taxonomy" id="146020"/>
    <lineage>
        <taxon>Bacteria</taxon>
        <taxon>Bacillati</taxon>
        <taxon>Actinomycetota</taxon>
        <taxon>Actinomycetes</taxon>
        <taxon>Mycobacteriales</taxon>
        <taxon>Mycobacteriaceae</taxon>
        <taxon>Mycolicibacterium</taxon>
    </lineage>
</organism>
<comment type="caution">
    <text evidence="1">The sequence shown here is derived from an EMBL/GenBank/DDBJ whole genome shotgun (WGS) entry which is preliminary data.</text>
</comment>
<evidence type="ECO:0000313" key="2">
    <source>
        <dbReference type="Proteomes" id="UP000069620"/>
    </source>
</evidence>
<proteinExistence type="predicted"/>
<reference evidence="2" key="2">
    <citation type="submission" date="2016-02" db="EMBL/GenBank/DDBJ databases">
        <title>Draft genome sequence of five rapidly growing Mycobacterium species.</title>
        <authorList>
            <person name="Katahira K."/>
            <person name="Gotou Y."/>
            <person name="Iida K."/>
            <person name="Ogura Y."/>
            <person name="Hayashi T."/>
        </authorList>
    </citation>
    <scope>NUCLEOTIDE SEQUENCE [LARGE SCALE GENOMIC DNA]</scope>
    <source>
        <strain evidence="2">JCM15654</strain>
    </source>
</reference>
<dbReference type="Gene3D" id="1.10.287.2170">
    <property type="match status" value="1"/>
</dbReference>
<sequence>MSGRVSSADLDRQVVRVTGRARAELIAALLGDPMVSRIVVHRDRFCRLGSEHVQAARAAQGRELVVVGSAGVDDDLVGDMTEILTSMCARLYGKRAAQNRSKRALVAAASDDVQAA</sequence>
<dbReference type="AlphaFoldDB" id="A0A100W174"/>
<name>A0A100W174_9MYCO</name>
<accession>A0A100W174</accession>
<keyword evidence="2" id="KW-1185">Reference proteome</keyword>
<dbReference type="STRING" id="146020.RMCB_3819"/>